<feature type="transmembrane region" description="Helical" evidence="1">
    <location>
        <begin position="41"/>
        <end position="63"/>
    </location>
</feature>
<proteinExistence type="predicted"/>
<dbReference type="PANTHER" id="PTHR33121">
    <property type="entry name" value="CYCLIC DI-GMP PHOSPHODIESTERASE PDEF"/>
    <property type="match status" value="1"/>
</dbReference>
<evidence type="ECO:0000313" key="4">
    <source>
        <dbReference type="EMBL" id="WRS39055.1"/>
    </source>
</evidence>
<dbReference type="SMART" id="SM00267">
    <property type="entry name" value="GGDEF"/>
    <property type="match status" value="1"/>
</dbReference>
<dbReference type="Gene3D" id="3.20.20.450">
    <property type="entry name" value="EAL domain"/>
    <property type="match status" value="1"/>
</dbReference>
<keyword evidence="1" id="KW-1133">Transmembrane helix</keyword>
<evidence type="ECO:0000256" key="1">
    <source>
        <dbReference type="SAM" id="Phobius"/>
    </source>
</evidence>
<dbReference type="PANTHER" id="PTHR33121:SF79">
    <property type="entry name" value="CYCLIC DI-GMP PHOSPHODIESTERASE PDED-RELATED"/>
    <property type="match status" value="1"/>
</dbReference>
<dbReference type="InterPro" id="IPR043128">
    <property type="entry name" value="Rev_trsase/Diguanyl_cyclase"/>
</dbReference>
<evidence type="ECO:0000259" key="3">
    <source>
        <dbReference type="PROSITE" id="PS50887"/>
    </source>
</evidence>
<gene>
    <name evidence="4" type="ORF">VA613_13745</name>
</gene>
<dbReference type="Pfam" id="PF00990">
    <property type="entry name" value="GGDEF"/>
    <property type="match status" value="1"/>
</dbReference>
<feature type="transmembrane region" description="Helical" evidence="1">
    <location>
        <begin position="112"/>
        <end position="132"/>
    </location>
</feature>
<dbReference type="PROSITE" id="PS50887">
    <property type="entry name" value="GGDEF"/>
    <property type="match status" value="1"/>
</dbReference>
<dbReference type="CDD" id="cd01949">
    <property type="entry name" value="GGDEF"/>
    <property type="match status" value="1"/>
</dbReference>
<dbReference type="InterPro" id="IPR000160">
    <property type="entry name" value="GGDEF_dom"/>
</dbReference>
<name>A0ABZ1CJB9_9PROT</name>
<organism evidence="4 5">
    <name type="scientific">Thiobacillus sedimenti</name>
    <dbReference type="NCBI Taxonomy" id="3110231"/>
    <lineage>
        <taxon>Bacteria</taxon>
        <taxon>Pseudomonadati</taxon>
        <taxon>Pseudomonadota</taxon>
        <taxon>Betaproteobacteria</taxon>
        <taxon>Nitrosomonadales</taxon>
        <taxon>Thiobacillaceae</taxon>
        <taxon>Thiobacillus</taxon>
    </lineage>
</organism>
<accession>A0ABZ1CJB9</accession>
<keyword evidence="1" id="KW-0812">Transmembrane</keyword>
<dbReference type="InterPro" id="IPR033425">
    <property type="entry name" value="MASE3"/>
</dbReference>
<dbReference type="Gene3D" id="3.30.70.270">
    <property type="match status" value="1"/>
</dbReference>
<keyword evidence="5" id="KW-1185">Reference proteome</keyword>
<dbReference type="RefSeq" id="WP_324779587.1">
    <property type="nucleotide sequence ID" value="NZ_CP141769.1"/>
</dbReference>
<dbReference type="SMART" id="SM00052">
    <property type="entry name" value="EAL"/>
    <property type="match status" value="1"/>
</dbReference>
<dbReference type="CDD" id="cd01948">
    <property type="entry name" value="EAL"/>
    <property type="match status" value="1"/>
</dbReference>
<feature type="domain" description="GGDEF" evidence="3">
    <location>
        <begin position="304"/>
        <end position="436"/>
    </location>
</feature>
<feature type="domain" description="EAL" evidence="2">
    <location>
        <begin position="445"/>
        <end position="699"/>
    </location>
</feature>
<dbReference type="SUPFAM" id="SSF55073">
    <property type="entry name" value="Nucleotide cyclase"/>
    <property type="match status" value="1"/>
</dbReference>
<feature type="transmembrane region" description="Helical" evidence="1">
    <location>
        <begin position="75"/>
        <end position="97"/>
    </location>
</feature>
<dbReference type="Pfam" id="PF17159">
    <property type="entry name" value="MASE3"/>
    <property type="match status" value="1"/>
</dbReference>
<dbReference type="SUPFAM" id="SSF141868">
    <property type="entry name" value="EAL domain-like"/>
    <property type="match status" value="1"/>
</dbReference>
<dbReference type="InterPro" id="IPR035919">
    <property type="entry name" value="EAL_sf"/>
</dbReference>
<dbReference type="Pfam" id="PF00563">
    <property type="entry name" value="EAL"/>
    <property type="match status" value="1"/>
</dbReference>
<dbReference type="Proteomes" id="UP001334732">
    <property type="component" value="Chromosome"/>
</dbReference>
<dbReference type="InterPro" id="IPR050706">
    <property type="entry name" value="Cyclic-di-GMP_PDE-like"/>
</dbReference>
<evidence type="ECO:0000259" key="2">
    <source>
        <dbReference type="PROSITE" id="PS50883"/>
    </source>
</evidence>
<feature type="transmembrane region" description="Helical" evidence="1">
    <location>
        <begin position="12"/>
        <end position="29"/>
    </location>
</feature>
<evidence type="ECO:0000313" key="5">
    <source>
        <dbReference type="Proteomes" id="UP001334732"/>
    </source>
</evidence>
<protein>
    <submittedName>
        <fullName evidence="4">EAL domain-containing protein</fullName>
    </submittedName>
</protein>
<dbReference type="PROSITE" id="PS50883">
    <property type="entry name" value="EAL"/>
    <property type="match status" value="1"/>
</dbReference>
<feature type="transmembrane region" description="Helical" evidence="1">
    <location>
        <begin position="214"/>
        <end position="233"/>
    </location>
</feature>
<feature type="transmembrane region" description="Helical" evidence="1">
    <location>
        <begin position="144"/>
        <end position="162"/>
    </location>
</feature>
<reference evidence="4 5" key="1">
    <citation type="submission" date="2023-12" db="EMBL/GenBank/DDBJ databases">
        <title>Thiobacillus sedimentum sp. nov., a chemolithoautotrophic sulfur-oxidizing bacterium isolated from freshwater sediment.</title>
        <authorList>
            <person name="Luo J."/>
            <person name="Dai C."/>
        </authorList>
    </citation>
    <scope>NUCLEOTIDE SEQUENCE [LARGE SCALE GENOMIC DNA]</scope>
    <source>
        <strain evidence="4 5">SCUT-2</strain>
    </source>
</reference>
<keyword evidence="1" id="KW-0472">Membrane</keyword>
<feature type="transmembrane region" description="Helical" evidence="1">
    <location>
        <begin position="182"/>
        <end position="202"/>
    </location>
</feature>
<dbReference type="InterPro" id="IPR029787">
    <property type="entry name" value="Nucleotide_cyclase"/>
</dbReference>
<dbReference type="EMBL" id="CP141769">
    <property type="protein sequence ID" value="WRS39055.1"/>
    <property type="molecule type" value="Genomic_DNA"/>
</dbReference>
<dbReference type="NCBIfam" id="TIGR00254">
    <property type="entry name" value="GGDEF"/>
    <property type="match status" value="1"/>
</dbReference>
<dbReference type="InterPro" id="IPR001633">
    <property type="entry name" value="EAL_dom"/>
</dbReference>
<sequence length="704" mass="77446">MQPPNKNTHRIAGTLLLALSIPLLIWQVAPDNQLTITQAHFLVVHSMMEIFAVIVAVLIFFTGHGAAETERSTRAMALGCAFLAVGVFDMLHFLSYLGMPDVVGPNSPHKSIVFWLLGRFAAGAGLLAYVLLPETPVPRSPLRRNAWLVALFVASSVSYALLEAPDAIPRMYDSGVGLTRLKVALEWGVFGLYLGIAALLVLRRKQITNCDFDSLILALLLMAAGELFFTVYVQVTSTANMLGHAYKVFAYYFLYRAIYAEAVSRPFRQMRHMLTHDDLTGLPNRTAFGERLGQSLAHAREAQTACAVLLLDLDHFQTVNDTLGHEQGDLLLVAVAGRIRASLPADAFLARFSGDEFVIQLENAPVERAREVGEGLLQVLSREFDIGNDRLGISVSIGIVAYPSDGESASVLMRYADLALHRAKLAGRNCIRVFSRELSEEIQRRVLLEARLKQALERRELVLHYQPKREISTGRLTGWEALLRWQSPELGSVSPDEFIPLAERSGLILPIGEWVLREACRQMRAWQDAGLAAGTMAVNLSARQFRQMDLAEEVSAVLRDTGLAPADLELEITESSLMDNLATAATVLTDLERLGIRIAVDDFGTGYSSLSYLKTFPLHCLKIDRSFIRDIPGDDNDTAIVRTIIALAGTLGLTVVAEGVETEAQLAYLRANRCDQAQGYLFSRPLPPEACLALLRAGPRRAAA</sequence>